<reference evidence="2 3" key="1">
    <citation type="submission" date="2020-10" db="EMBL/GenBank/DDBJ databases">
        <title>The Coptis chinensis genome and diversification of protoberbering-type alkaloids.</title>
        <authorList>
            <person name="Wang B."/>
            <person name="Shu S."/>
            <person name="Song C."/>
            <person name="Liu Y."/>
        </authorList>
    </citation>
    <scope>NUCLEOTIDE SEQUENCE [LARGE SCALE GENOMIC DNA]</scope>
    <source>
        <strain evidence="2">HL-2020</strain>
        <tissue evidence="2">Leaf</tissue>
    </source>
</reference>
<dbReference type="Pfam" id="PF13456">
    <property type="entry name" value="RVT_3"/>
    <property type="match status" value="1"/>
</dbReference>
<dbReference type="Proteomes" id="UP000631114">
    <property type="component" value="Unassembled WGS sequence"/>
</dbReference>
<name>A0A835LB53_9MAGN</name>
<sequence length="132" mass="14459">MHLYFQRNLLDVNESASLRILAGRLGLKLSFKDSAPNWIKWAPAVEDSFMLNTDGLVQENGNRFGGIIRDSLGNISLAYAGSSHKPSVLYQELLVIAKGLQFAKEIGVSKLEINSDSSKAISIIRGPGQSPW</sequence>
<dbReference type="AlphaFoldDB" id="A0A835LB53"/>
<dbReference type="InterPro" id="IPR053151">
    <property type="entry name" value="RNase_H-like"/>
</dbReference>
<proteinExistence type="predicted"/>
<dbReference type="CDD" id="cd06222">
    <property type="entry name" value="RNase_H_like"/>
    <property type="match status" value="1"/>
</dbReference>
<evidence type="ECO:0000313" key="2">
    <source>
        <dbReference type="EMBL" id="KAF9587920.1"/>
    </source>
</evidence>
<dbReference type="PANTHER" id="PTHR47723:SF19">
    <property type="entry name" value="POLYNUCLEOTIDYL TRANSFERASE, RIBONUCLEASE H-LIKE SUPERFAMILY PROTEIN"/>
    <property type="match status" value="1"/>
</dbReference>
<dbReference type="Gene3D" id="3.30.420.10">
    <property type="entry name" value="Ribonuclease H-like superfamily/Ribonuclease H"/>
    <property type="match status" value="1"/>
</dbReference>
<organism evidence="2 3">
    <name type="scientific">Coptis chinensis</name>
    <dbReference type="NCBI Taxonomy" id="261450"/>
    <lineage>
        <taxon>Eukaryota</taxon>
        <taxon>Viridiplantae</taxon>
        <taxon>Streptophyta</taxon>
        <taxon>Embryophyta</taxon>
        <taxon>Tracheophyta</taxon>
        <taxon>Spermatophyta</taxon>
        <taxon>Magnoliopsida</taxon>
        <taxon>Ranunculales</taxon>
        <taxon>Ranunculaceae</taxon>
        <taxon>Coptidoideae</taxon>
        <taxon>Coptis</taxon>
    </lineage>
</organism>
<keyword evidence="3" id="KW-1185">Reference proteome</keyword>
<dbReference type="GO" id="GO:0003676">
    <property type="term" value="F:nucleic acid binding"/>
    <property type="evidence" value="ECO:0007669"/>
    <property type="project" value="InterPro"/>
</dbReference>
<evidence type="ECO:0000259" key="1">
    <source>
        <dbReference type="Pfam" id="PF13456"/>
    </source>
</evidence>
<dbReference type="EMBL" id="JADFTS010000009">
    <property type="protein sequence ID" value="KAF9587920.1"/>
    <property type="molecule type" value="Genomic_DNA"/>
</dbReference>
<evidence type="ECO:0000313" key="3">
    <source>
        <dbReference type="Proteomes" id="UP000631114"/>
    </source>
</evidence>
<dbReference type="GO" id="GO:0004523">
    <property type="term" value="F:RNA-DNA hybrid ribonuclease activity"/>
    <property type="evidence" value="ECO:0007669"/>
    <property type="project" value="InterPro"/>
</dbReference>
<comment type="caution">
    <text evidence="2">The sequence shown here is derived from an EMBL/GenBank/DDBJ whole genome shotgun (WGS) entry which is preliminary data.</text>
</comment>
<feature type="domain" description="RNase H type-1" evidence="1">
    <location>
        <begin position="52"/>
        <end position="127"/>
    </location>
</feature>
<dbReference type="InterPro" id="IPR036397">
    <property type="entry name" value="RNaseH_sf"/>
</dbReference>
<gene>
    <name evidence="2" type="ORF">IFM89_006174</name>
</gene>
<dbReference type="InterPro" id="IPR012337">
    <property type="entry name" value="RNaseH-like_sf"/>
</dbReference>
<dbReference type="InterPro" id="IPR002156">
    <property type="entry name" value="RNaseH_domain"/>
</dbReference>
<accession>A0A835LB53</accession>
<dbReference type="InterPro" id="IPR044730">
    <property type="entry name" value="RNase_H-like_dom_plant"/>
</dbReference>
<protein>
    <recommendedName>
        <fullName evidence="1">RNase H type-1 domain-containing protein</fullName>
    </recommendedName>
</protein>
<dbReference type="PANTHER" id="PTHR47723">
    <property type="entry name" value="OS05G0353850 PROTEIN"/>
    <property type="match status" value="1"/>
</dbReference>
<dbReference type="SUPFAM" id="SSF53098">
    <property type="entry name" value="Ribonuclease H-like"/>
    <property type="match status" value="1"/>
</dbReference>
<dbReference type="OrthoDB" id="1001083at2759"/>